<dbReference type="RefSeq" id="XP_031013902.1">
    <property type="nucleotide sequence ID" value="XM_031162048.1"/>
</dbReference>
<reference evidence="2 3" key="1">
    <citation type="submission" date="2018-06" db="EMBL/GenBank/DDBJ databases">
        <title>Fusarium incarnatum-equiseti species complex species 28.</title>
        <authorList>
            <person name="Gardiner D.M."/>
        </authorList>
    </citation>
    <scope>NUCLEOTIDE SEQUENCE [LARGE SCALE GENOMIC DNA]</scope>
    <source>
        <strain evidence="2 3">FIESC_28</strain>
    </source>
</reference>
<dbReference type="GeneID" id="41997344"/>
<accession>A0A366RBW4</accession>
<feature type="signal peptide" evidence="1">
    <location>
        <begin position="1"/>
        <end position="21"/>
    </location>
</feature>
<keyword evidence="3" id="KW-1185">Reference proteome</keyword>
<dbReference type="EMBL" id="QKXC01000172">
    <property type="protein sequence ID" value="RBR14058.1"/>
    <property type="molecule type" value="Genomic_DNA"/>
</dbReference>
<keyword evidence="1" id="KW-0732">Signal</keyword>
<comment type="caution">
    <text evidence="2">The sequence shown here is derived from an EMBL/GenBank/DDBJ whole genome shotgun (WGS) entry which is preliminary data.</text>
</comment>
<gene>
    <name evidence="2" type="ORF">FIESC28_07908</name>
</gene>
<feature type="chain" id="PRO_5016777813" evidence="1">
    <location>
        <begin position="22"/>
        <end position="215"/>
    </location>
</feature>
<evidence type="ECO:0000313" key="2">
    <source>
        <dbReference type="EMBL" id="RBR14058.1"/>
    </source>
</evidence>
<evidence type="ECO:0000313" key="3">
    <source>
        <dbReference type="Proteomes" id="UP000253153"/>
    </source>
</evidence>
<protein>
    <submittedName>
        <fullName evidence="2">Uncharacterized protein</fullName>
    </submittedName>
</protein>
<sequence>MKFFNLITLAALATAVPHVRRQDTITGTIKNAASAMADDTMTAITNIENAVEALKTTNTTTGAAPIQAQNAVKANVQEIVDALKAATAEVNRVTTEARGSVGAQAAGFQNADVVQLTTSLKNVVNVIKEIAATVGNITESLTPELLSTIDAELSALKDSINPLLRPLLLLGVAVRNTANQLVGGVEKSLDSVITNIISTHGQLAKLLGLSSLRGI</sequence>
<organism evidence="2 3">
    <name type="scientific">Fusarium coffeatum</name>
    <dbReference type="NCBI Taxonomy" id="231269"/>
    <lineage>
        <taxon>Eukaryota</taxon>
        <taxon>Fungi</taxon>
        <taxon>Dikarya</taxon>
        <taxon>Ascomycota</taxon>
        <taxon>Pezizomycotina</taxon>
        <taxon>Sordariomycetes</taxon>
        <taxon>Hypocreomycetidae</taxon>
        <taxon>Hypocreales</taxon>
        <taxon>Nectriaceae</taxon>
        <taxon>Fusarium</taxon>
        <taxon>Fusarium incarnatum-equiseti species complex</taxon>
    </lineage>
</organism>
<name>A0A366RBW4_9HYPO</name>
<dbReference type="OrthoDB" id="4838383at2759"/>
<dbReference type="Proteomes" id="UP000253153">
    <property type="component" value="Unassembled WGS sequence"/>
</dbReference>
<evidence type="ECO:0000256" key="1">
    <source>
        <dbReference type="SAM" id="SignalP"/>
    </source>
</evidence>
<proteinExistence type="predicted"/>
<dbReference type="AlphaFoldDB" id="A0A366RBW4"/>